<evidence type="ECO:0000313" key="1">
    <source>
        <dbReference type="EMBL" id="KAK2960796.1"/>
    </source>
</evidence>
<keyword evidence="2" id="KW-1185">Reference proteome</keyword>
<name>A0ABQ9YAL9_9EUKA</name>
<protein>
    <submittedName>
        <fullName evidence="1">Uncharacterized protein</fullName>
    </submittedName>
</protein>
<accession>A0ABQ9YAL9</accession>
<proteinExistence type="predicted"/>
<comment type="caution">
    <text evidence="1">The sequence shown here is derived from an EMBL/GenBank/DDBJ whole genome shotgun (WGS) entry which is preliminary data.</text>
</comment>
<dbReference type="Proteomes" id="UP001281761">
    <property type="component" value="Unassembled WGS sequence"/>
</dbReference>
<organism evidence="1 2">
    <name type="scientific">Blattamonas nauphoetae</name>
    <dbReference type="NCBI Taxonomy" id="2049346"/>
    <lineage>
        <taxon>Eukaryota</taxon>
        <taxon>Metamonada</taxon>
        <taxon>Preaxostyla</taxon>
        <taxon>Oxymonadida</taxon>
        <taxon>Blattamonas</taxon>
    </lineage>
</organism>
<sequence>MDNFDSMQGQDSVSMTLDHLSEAVIRGEDVGIRAIMLNLRTGLPQHLRPPINYSYTQIKSACLRNVSSDFTRRKNPVVPHSFLTFRPVRHLMVIVSISRTKEMSSSESYDPNFRTLSIDPEDERRQALQFEERTRWPGSNHLCFLIVQPSQVRCILEHLRSCFYRELYACYSPVDSSSWESMLKGDLVEGLRQSSFSNGHHMFCVVVVLLFTKRLNASLEGSKDTKIEHMESICRISRRSYKADVLQMRPSRRKEEQPFGWEVHEVPRQV</sequence>
<evidence type="ECO:0000313" key="2">
    <source>
        <dbReference type="Proteomes" id="UP001281761"/>
    </source>
</evidence>
<gene>
    <name evidence="1" type="ORF">BLNAU_4193</name>
</gene>
<dbReference type="EMBL" id="JARBJD010000020">
    <property type="protein sequence ID" value="KAK2960796.1"/>
    <property type="molecule type" value="Genomic_DNA"/>
</dbReference>
<reference evidence="1 2" key="1">
    <citation type="journal article" date="2022" name="bioRxiv">
        <title>Genomics of Preaxostyla Flagellates Illuminates Evolutionary Transitions and the Path Towards Mitochondrial Loss.</title>
        <authorList>
            <person name="Novak L.V.F."/>
            <person name="Treitli S.C."/>
            <person name="Pyrih J."/>
            <person name="Halakuc P."/>
            <person name="Pipaliya S.V."/>
            <person name="Vacek V."/>
            <person name="Brzon O."/>
            <person name="Soukal P."/>
            <person name="Eme L."/>
            <person name="Dacks J.B."/>
            <person name="Karnkowska A."/>
            <person name="Elias M."/>
            <person name="Hampl V."/>
        </authorList>
    </citation>
    <scope>NUCLEOTIDE SEQUENCE [LARGE SCALE GENOMIC DNA]</scope>
    <source>
        <strain evidence="1">NAU3</strain>
        <tissue evidence="1">Gut</tissue>
    </source>
</reference>